<evidence type="ECO:0000256" key="2">
    <source>
        <dbReference type="SAM" id="MobiDB-lite"/>
    </source>
</evidence>
<feature type="repeat" description="ANK" evidence="1">
    <location>
        <begin position="34"/>
        <end position="54"/>
    </location>
</feature>
<protein>
    <recommendedName>
        <fullName evidence="5">Ankyrin repeat-containing protein</fullName>
    </recommendedName>
</protein>
<evidence type="ECO:0000313" key="3">
    <source>
        <dbReference type="EMBL" id="KAG1347861.1"/>
    </source>
</evidence>
<accession>A0A8K0ICR4</accession>
<dbReference type="PROSITE" id="PS50297">
    <property type="entry name" value="ANK_REP_REGION"/>
    <property type="match status" value="1"/>
</dbReference>
<dbReference type="Pfam" id="PF00023">
    <property type="entry name" value="Ank"/>
    <property type="match status" value="1"/>
</dbReference>
<dbReference type="OrthoDB" id="1847170at2759"/>
<proteinExistence type="predicted"/>
<dbReference type="AlphaFoldDB" id="A0A8K0ICR4"/>
<dbReference type="InterPro" id="IPR036770">
    <property type="entry name" value="Ankyrin_rpt-contain_sf"/>
</dbReference>
<feature type="region of interest" description="Disordered" evidence="2">
    <location>
        <begin position="194"/>
        <end position="220"/>
    </location>
</feature>
<name>A0A8K0ICR4_COCNU</name>
<evidence type="ECO:0000313" key="4">
    <source>
        <dbReference type="Proteomes" id="UP000797356"/>
    </source>
</evidence>
<dbReference type="Gene3D" id="1.25.40.20">
    <property type="entry name" value="Ankyrin repeat-containing domain"/>
    <property type="match status" value="1"/>
</dbReference>
<sequence>MLLEVLVTARSGDAARLRQIAKENKTLLIDVTADGNTVLHIAAKMGHAELAKAICSLEPLLLTIQNSKGDTPGFPFMWETPNTSPNDNNQIDPANQKDFLKLKDMEVLMQKELLIDQALYDVGLAMRPSISLLAADIHRYMGKQNPTDVPSIKIQSADAVVTLAAPASAQDALAKISAIIKEPDDDVAIVEAPTTPVEPTISRAPSMPEDILEEQQPAVT</sequence>
<organism evidence="3 4">
    <name type="scientific">Cocos nucifera</name>
    <name type="common">Coconut palm</name>
    <dbReference type="NCBI Taxonomy" id="13894"/>
    <lineage>
        <taxon>Eukaryota</taxon>
        <taxon>Viridiplantae</taxon>
        <taxon>Streptophyta</taxon>
        <taxon>Embryophyta</taxon>
        <taxon>Tracheophyta</taxon>
        <taxon>Spermatophyta</taxon>
        <taxon>Magnoliopsida</taxon>
        <taxon>Liliopsida</taxon>
        <taxon>Arecaceae</taxon>
        <taxon>Arecoideae</taxon>
        <taxon>Cocoseae</taxon>
        <taxon>Attaleinae</taxon>
        <taxon>Cocos</taxon>
    </lineage>
</organism>
<dbReference type="PROSITE" id="PS50088">
    <property type="entry name" value="ANK_REPEAT"/>
    <property type="match status" value="1"/>
</dbReference>
<evidence type="ECO:0008006" key="5">
    <source>
        <dbReference type="Google" id="ProtNLM"/>
    </source>
</evidence>
<reference evidence="3" key="2">
    <citation type="submission" date="2019-07" db="EMBL/GenBank/DDBJ databases">
        <authorList>
            <person name="Yang Y."/>
            <person name="Bocs S."/>
            <person name="Baudouin L."/>
        </authorList>
    </citation>
    <scope>NUCLEOTIDE SEQUENCE</scope>
    <source>
        <tissue evidence="3">Spear leaf of Hainan Tall coconut</tissue>
    </source>
</reference>
<dbReference type="SUPFAM" id="SSF48403">
    <property type="entry name" value="Ankyrin repeat"/>
    <property type="match status" value="1"/>
</dbReference>
<reference evidence="3" key="1">
    <citation type="journal article" date="2017" name="Gigascience">
        <title>The genome draft of coconut (Cocos nucifera).</title>
        <authorList>
            <person name="Xiao Y."/>
            <person name="Xu P."/>
            <person name="Fan H."/>
            <person name="Baudouin L."/>
            <person name="Xia W."/>
            <person name="Bocs S."/>
            <person name="Xu J."/>
            <person name="Li Q."/>
            <person name="Guo A."/>
            <person name="Zhou L."/>
            <person name="Li J."/>
            <person name="Wu Y."/>
            <person name="Ma Z."/>
            <person name="Armero A."/>
            <person name="Issali A.E."/>
            <person name="Liu N."/>
            <person name="Peng M."/>
            <person name="Yang Y."/>
        </authorList>
    </citation>
    <scope>NUCLEOTIDE SEQUENCE</scope>
    <source>
        <tissue evidence="3">Spear leaf of Hainan Tall coconut</tissue>
    </source>
</reference>
<dbReference type="InterPro" id="IPR002110">
    <property type="entry name" value="Ankyrin_rpt"/>
</dbReference>
<dbReference type="EMBL" id="CM017877">
    <property type="protein sequence ID" value="KAG1347861.1"/>
    <property type="molecule type" value="Genomic_DNA"/>
</dbReference>
<comment type="caution">
    <text evidence="3">The sequence shown here is derived from an EMBL/GenBank/DDBJ whole genome shotgun (WGS) entry which is preliminary data.</text>
</comment>
<keyword evidence="4" id="KW-1185">Reference proteome</keyword>
<keyword evidence="1" id="KW-0040">ANK repeat</keyword>
<gene>
    <name evidence="3" type="ORF">COCNU_06G016900</name>
</gene>
<evidence type="ECO:0000256" key="1">
    <source>
        <dbReference type="PROSITE-ProRule" id="PRU00023"/>
    </source>
</evidence>
<dbReference type="Proteomes" id="UP000797356">
    <property type="component" value="Chromosome 6"/>
</dbReference>